<organism evidence="1 2">
    <name type="scientific">Acrasis kona</name>
    <dbReference type="NCBI Taxonomy" id="1008807"/>
    <lineage>
        <taxon>Eukaryota</taxon>
        <taxon>Discoba</taxon>
        <taxon>Heterolobosea</taxon>
        <taxon>Tetramitia</taxon>
        <taxon>Eutetramitia</taxon>
        <taxon>Acrasidae</taxon>
        <taxon>Acrasis</taxon>
    </lineage>
</organism>
<dbReference type="Gene3D" id="3.10.450.240">
    <property type="match status" value="1"/>
</dbReference>
<protein>
    <submittedName>
        <fullName evidence="1">Glycine dehydrogenase</fullName>
    </submittedName>
</protein>
<gene>
    <name evidence="1" type="ORF">AKO1_012968</name>
</gene>
<proteinExistence type="predicted"/>
<dbReference type="Proteomes" id="UP001431209">
    <property type="component" value="Unassembled WGS sequence"/>
</dbReference>
<accession>A0AAW2YYU5</accession>
<comment type="caution">
    <text evidence="1">The sequence shown here is derived from an EMBL/GenBank/DDBJ whole genome shotgun (WGS) entry which is preliminary data.</text>
</comment>
<keyword evidence="2" id="KW-1185">Reference proteome</keyword>
<evidence type="ECO:0000313" key="2">
    <source>
        <dbReference type="Proteomes" id="UP001431209"/>
    </source>
</evidence>
<reference evidence="1 2" key="1">
    <citation type="submission" date="2024-03" db="EMBL/GenBank/DDBJ databases">
        <title>The Acrasis kona genome and developmental transcriptomes reveal deep origins of eukaryotic multicellular pathways.</title>
        <authorList>
            <person name="Sheikh S."/>
            <person name="Fu C.-J."/>
            <person name="Brown M.W."/>
            <person name="Baldauf S.L."/>
        </authorList>
    </citation>
    <scope>NUCLEOTIDE SEQUENCE [LARGE SCALE GENOMIC DNA]</scope>
    <source>
        <strain evidence="1 2">ATCC MYA-3509</strain>
    </source>
</reference>
<dbReference type="AlphaFoldDB" id="A0AAW2YYU5"/>
<dbReference type="EMBL" id="JAOPGA020000840">
    <property type="protein sequence ID" value="KAL0482289.1"/>
    <property type="molecule type" value="Genomic_DNA"/>
</dbReference>
<evidence type="ECO:0000313" key="1">
    <source>
        <dbReference type="EMBL" id="KAL0482289.1"/>
    </source>
</evidence>
<name>A0AAW2YYU5_9EUKA</name>
<sequence length="224" mass="25500">MAMILRTRLCRFSQHIGKTNQRRFITSDILKQRKAAIFRFWAMNHGPVSMLFNSPTVVKASLGKSFIKGISSYKALIDPTFNEEEFLNGVRESWPIARKVLVSGTIGEVVEIVTASFINKVIKSRHFFLEAGVTEMTNDFEEVKKATIELCTASSRDVGFSNTYGNIVVRIDFKEKFTFNHEGETVKVFDGPVTQYVSFVRNVSDDESEWRIDGIFTTSPKINY</sequence>